<keyword evidence="4" id="KW-0524">Neurogenesis</keyword>
<dbReference type="AlphaFoldDB" id="A0A182J0Q1"/>
<dbReference type="EnsemblMetazoa" id="AATE009125-RA">
    <property type="protein sequence ID" value="AATE009125-PA.1"/>
    <property type="gene ID" value="AATE009125"/>
</dbReference>
<evidence type="ECO:0000256" key="1">
    <source>
        <dbReference type="ARBA" id="ARBA00004123"/>
    </source>
</evidence>
<dbReference type="InterPro" id="IPR011598">
    <property type="entry name" value="bHLH_dom"/>
</dbReference>
<feature type="compositionally biased region" description="Basic residues" evidence="8">
    <location>
        <begin position="181"/>
        <end position="191"/>
    </location>
</feature>
<dbReference type="STRING" id="41427.A0A182J0Q1"/>
<evidence type="ECO:0000256" key="2">
    <source>
        <dbReference type="ARBA" id="ARBA00022473"/>
    </source>
</evidence>
<dbReference type="PANTHER" id="PTHR19290">
    <property type="entry name" value="BASIC HELIX-LOOP-HELIX PROTEIN NEUROGENIN-RELATED"/>
    <property type="match status" value="1"/>
</dbReference>
<evidence type="ECO:0000256" key="5">
    <source>
        <dbReference type="ARBA" id="ARBA00023015"/>
    </source>
</evidence>
<dbReference type="GO" id="GO:0005634">
    <property type="term" value="C:nucleus"/>
    <property type="evidence" value="ECO:0007669"/>
    <property type="project" value="UniProtKB-SubCell"/>
</dbReference>
<dbReference type="GO" id="GO:0046982">
    <property type="term" value="F:protein heterodimerization activity"/>
    <property type="evidence" value="ECO:0007669"/>
    <property type="project" value="UniProtKB-ARBA"/>
</dbReference>
<dbReference type="GO" id="GO:0070888">
    <property type="term" value="F:E-box binding"/>
    <property type="evidence" value="ECO:0007669"/>
    <property type="project" value="TreeGrafter"/>
</dbReference>
<dbReference type="GO" id="GO:0061564">
    <property type="term" value="P:axon development"/>
    <property type="evidence" value="ECO:0007669"/>
    <property type="project" value="TreeGrafter"/>
</dbReference>
<keyword evidence="3" id="KW-0221">Differentiation</keyword>
<dbReference type="PROSITE" id="PS50888">
    <property type="entry name" value="BHLH"/>
    <property type="match status" value="1"/>
</dbReference>
<proteinExistence type="predicted"/>
<keyword evidence="2" id="KW-0217">Developmental protein</keyword>
<evidence type="ECO:0000256" key="6">
    <source>
        <dbReference type="ARBA" id="ARBA00023163"/>
    </source>
</evidence>
<feature type="region of interest" description="Disordered" evidence="8">
    <location>
        <begin position="156"/>
        <end position="252"/>
    </location>
</feature>
<evidence type="ECO:0000256" key="7">
    <source>
        <dbReference type="ARBA" id="ARBA00023242"/>
    </source>
</evidence>
<dbReference type="VEuPathDB" id="VectorBase:AATE009125"/>
<keyword evidence="5" id="KW-0805">Transcription regulation</keyword>
<reference evidence="9" key="1">
    <citation type="submission" date="2022-08" db="UniProtKB">
        <authorList>
            <consortium name="EnsemblMetazoa"/>
        </authorList>
    </citation>
    <scope>IDENTIFICATION</scope>
    <source>
        <strain evidence="9">EBRO</strain>
    </source>
</reference>
<evidence type="ECO:0000256" key="3">
    <source>
        <dbReference type="ARBA" id="ARBA00022782"/>
    </source>
</evidence>
<dbReference type="FunFam" id="4.10.280.10:FF:000025">
    <property type="entry name" value="protein atonal homolog 7"/>
    <property type="match status" value="1"/>
</dbReference>
<comment type="subcellular location">
    <subcellularLocation>
        <location evidence="1">Nucleus</location>
    </subcellularLocation>
</comment>
<dbReference type="CDD" id="cd19715">
    <property type="entry name" value="bHLH_TS_amos_like"/>
    <property type="match status" value="1"/>
</dbReference>
<dbReference type="InterPro" id="IPR036638">
    <property type="entry name" value="HLH_DNA-bd_sf"/>
</dbReference>
<accession>A0A182J0Q1</accession>
<sequence>MSSDFSRQHPFYYYGHEPVSACSGGVGVNVKMEQLEVPLTQSDTQSYLGPPGYGFGVPSSTDLSPQVSASAPNVVMLPGFMDNYPDSWMTPSPSSFGSESPDYYSLASSPQRNFIDVEEYKENLMAMQQTAQLVAPALTQATMPLSPPLGTVPIPQSGHGGRQPSMTVAPGVAATGTTLPVKKRQYNRKPKVKPDQQAPHDETNATSPTELSCLTLAKPFPKTSEPGLPVETTCVSSSATPGAIGKRKRKQVPLPVKKKRRLAANARERKRMQNLNDAFDRLRQYLPSLGNDRQLSKHETLQMAQTYITALCELLQ</sequence>
<evidence type="ECO:0000313" key="9">
    <source>
        <dbReference type="EnsemblMetazoa" id="AATE009125-PA.1"/>
    </source>
</evidence>
<name>A0A182J0Q1_ANOAO</name>
<feature type="compositionally biased region" description="Basic and acidic residues" evidence="8">
    <location>
        <begin position="192"/>
        <end position="203"/>
    </location>
</feature>
<dbReference type="PANTHER" id="PTHR19290:SF169">
    <property type="entry name" value="PROTEIN ATONAL"/>
    <property type="match status" value="1"/>
</dbReference>
<organism evidence="9">
    <name type="scientific">Anopheles atroparvus</name>
    <name type="common">European mosquito</name>
    <dbReference type="NCBI Taxonomy" id="41427"/>
    <lineage>
        <taxon>Eukaryota</taxon>
        <taxon>Metazoa</taxon>
        <taxon>Ecdysozoa</taxon>
        <taxon>Arthropoda</taxon>
        <taxon>Hexapoda</taxon>
        <taxon>Insecta</taxon>
        <taxon>Pterygota</taxon>
        <taxon>Neoptera</taxon>
        <taxon>Endopterygota</taxon>
        <taxon>Diptera</taxon>
        <taxon>Nematocera</taxon>
        <taxon>Culicoidea</taxon>
        <taxon>Culicidae</taxon>
        <taxon>Anophelinae</taxon>
        <taxon>Anopheles</taxon>
    </lineage>
</organism>
<dbReference type="Gene3D" id="4.10.280.10">
    <property type="entry name" value="Helix-loop-helix DNA-binding domain"/>
    <property type="match status" value="1"/>
</dbReference>
<evidence type="ECO:0000256" key="8">
    <source>
        <dbReference type="SAM" id="MobiDB-lite"/>
    </source>
</evidence>
<dbReference type="Pfam" id="PF00010">
    <property type="entry name" value="HLH"/>
    <property type="match status" value="1"/>
</dbReference>
<dbReference type="InterPro" id="IPR050359">
    <property type="entry name" value="bHLH_transcription_factors"/>
</dbReference>
<dbReference type="GO" id="GO:0045944">
    <property type="term" value="P:positive regulation of transcription by RNA polymerase II"/>
    <property type="evidence" value="ECO:0007669"/>
    <property type="project" value="TreeGrafter"/>
</dbReference>
<feature type="compositionally biased region" description="Low complexity" evidence="8">
    <location>
        <begin position="167"/>
        <end position="178"/>
    </location>
</feature>
<keyword evidence="6" id="KW-0804">Transcription</keyword>
<keyword evidence="7" id="KW-0539">Nucleus</keyword>
<protein>
    <submittedName>
        <fullName evidence="9">Uncharacterized protein</fullName>
    </submittedName>
</protein>
<dbReference type="GO" id="GO:0000981">
    <property type="term" value="F:DNA-binding transcription factor activity, RNA polymerase II-specific"/>
    <property type="evidence" value="ECO:0007669"/>
    <property type="project" value="TreeGrafter"/>
</dbReference>
<dbReference type="SUPFAM" id="SSF47459">
    <property type="entry name" value="HLH, helix-loop-helix DNA-binding domain"/>
    <property type="match status" value="1"/>
</dbReference>
<dbReference type="GO" id="GO:0016360">
    <property type="term" value="P:sensory organ precursor cell fate determination"/>
    <property type="evidence" value="ECO:0007669"/>
    <property type="project" value="UniProtKB-ARBA"/>
</dbReference>
<evidence type="ECO:0000256" key="4">
    <source>
        <dbReference type="ARBA" id="ARBA00022902"/>
    </source>
</evidence>
<dbReference type="SMART" id="SM00353">
    <property type="entry name" value="HLH"/>
    <property type="match status" value="1"/>
</dbReference>